<proteinExistence type="predicted"/>
<evidence type="ECO:0000313" key="2">
    <source>
        <dbReference type="Proteomes" id="UP000549052"/>
    </source>
</evidence>
<dbReference type="Proteomes" id="UP000549052">
    <property type="component" value="Unassembled WGS sequence"/>
</dbReference>
<dbReference type="RefSeq" id="WP_182549833.1">
    <property type="nucleotide sequence ID" value="NZ_JACGXN010000003.1"/>
</dbReference>
<dbReference type="AlphaFoldDB" id="A0A839ELV5"/>
<dbReference type="EMBL" id="JACGXN010000003">
    <property type="protein sequence ID" value="MBA8879195.1"/>
    <property type="molecule type" value="Genomic_DNA"/>
</dbReference>
<evidence type="ECO:0000313" key="1">
    <source>
        <dbReference type="EMBL" id="MBA8879195.1"/>
    </source>
</evidence>
<keyword evidence="2" id="KW-1185">Reference proteome</keyword>
<name>A0A839ELV5_9HYPH</name>
<comment type="caution">
    <text evidence="1">The sequence shown here is derived from an EMBL/GenBank/DDBJ whole genome shotgun (WGS) entry which is preliminary data.</text>
</comment>
<accession>A0A839ELV5</accession>
<sequence>MFDKGQRVTHAAVTENKRLGEVLSLIKSHQDPLPAPKVKTNSEVIAYQKRARKPSRHNSWVEERRERRLQGQAATNLFTVAGQSCDMEVSALRVDEPRHLSG</sequence>
<organism evidence="1 2">
    <name type="scientific">Phyllobacterium myrsinacearum</name>
    <dbReference type="NCBI Taxonomy" id="28101"/>
    <lineage>
        <taxon>Bacteria</taxon>
        <taxon>Pseudomonadati</taxon>
        <taxon>Pseudomonadota</taxon>
        <taxon>Alphaproteobacteria</taxon>
        <taxon>Hyphomicrobiales</taxon>
        <taxon>Phyllobacteriaceae</taxon>
        <taxon>Phyllobacterium</taxon>
    </lineage>
</organism>
<reference evidence="1 2" key="1">
    <citation type="submission" date="2020-07" db="EMBL/GenBank/DDBJ databases">
        <title>Genomic Encyclopedia of Type Strains, Phase IV (KMG-V): Genome sequencing to study the core and pangenomes of soil and plant-associated prokaryotes.</title>
        <authorList>
            <person name="Whitman W."/>
        </authorList>
    </citation>
    <scope>NUCLEOTIDE SEQUENCE [LARGE SCALE GENOMIC DNA]</scope>
    <source>
        <strain evidence="1 2">AN3</strain>
    </source>
</reference>
<gene>
    <name evidence="1" type="ORF">FHW16_002913</name>
</gene>
<protein>
    <submittedName>
        <fullName evidence="1">Uncharacterized protein</fullName>
    </submittedName>
</protein>